<reference evidence="7" key="1">
    <citation type="journal article" date="2019" name="Int. J. Syst. Evol. Microbiol.">
        <title>The Global Catalogue of Microorganisms (GCM) 10K type strain sequencing project: providing services to taxonomists for standard genome sequencing and annotation.</title>
        <authorList>
            <consortium name="The Broad Institute Genomics Platform"/>
            <consortium name="The Broad Institute Genome Sequencing Center for Infectious Disease"/>
            <person name="Wu L."/>
            <person name="Ma J."/>
        </authorList>
    </citation>
    <scope>NUCLEOTIDE SEQUENCE [LARGE SCALE GENOMIC DNA]</scope>
    <source>
        <strain evidence="7">NBRC 100033</strain>
    </source>
</reference>
<evidence type="ECO:0000259" key="4">
    <source>
        <dbReference type="Pfam" id="PF07238"/>
    </source>
</evidence>
<evidence type="ECO:0000313" key="6">
    <source>
        <dbReference type="EMBL" id="GLR64607.1"/>
    </source>
</evidence>
<dbReference type="Proteomes" id="UP001156682">
    <property type="component" value="Unassembled WGS sequence"/>
</dbReference>
<feature type="domain" description="PilZ" evidence="4">
    <location>
        <begin position="116"/>
        <end position="231"/>
    </location>
</feature>
<dbReference type="RefSeq" id="WP_027851206.1">
    <property type="nucleotide sequence ID" value="NZ_BSOR01000035.1"/>
</dbReference>
<keyword evidence="3" id="KW-0975">Bacterial flagellum</keyword>
<keyword evidence="7" id="KW-1185">Reference proteome</keyword>
<accession>A0ABQ5ZZ06</accession>
<name>A0ABQ5ZZ06_9GAMM</name>
<dbReference type="InterPro" id="IPR009875">
    <property type="entry name" value="PilZ_domain"/>
</dbReference>
<evidence type="ECO:0000256" key="2">
    <source>
        <dbReference type="ARBA" id="ARBA00022741"/>
    </source>
</evidence>
<keyword evidence="2" id="KW-0547">Nucleotide-binding</keyword>
<dbReference type="Pfam" id="PF07238">
    <property type="entry name" value="PilZ"/>
    <property type="match status" value="1"/>
</dbReference>
<dbReference type="InterPro" id="IPR009926">
    <property type="entry name" value="T3SS_YcgR_PilZN"/>
</dbReference>
<dbReference type="EMBL" id="BSOR01000035">
    <property type="protein sequence ID" value="GLR64607.1"/>
    <property type="molecule type" value="Genomic_DNA"/>
</dbReference>
<proteinExistence type="predicted"/>
<gene>
    <name evidence="6" type="ORF">GCM10007878_20450</name>
</gene>
<evidence type="ECO:0000256" key="1">
    <source>
        <dbReference type="ARBA" id="ARBA00022636"/>
    </source>
</evidence>
<sequence length="243" mass="27843">MTSDAEHIITRPAEVASVLSSLQRQRSPVSVSFRGVEQKYLSLVLAVDREAQVFYLDELNPPSGHKRILANETFSVRGTEQGITVFFTKCQAMKVLDEEDGAVYRVAFPKELIHNQKRDAFRAHVMLSNKVPVSLLSLTRTEPIQPLKATLKDISSTGCKLEFDSLIEPPFKDLEIFDEMTINLKAFEKKLTLKVEARHAVYDEHKKRTTCGFRFYDPKPSVQAEIDRFVIFLQREARRVDLR</sequence>
<dbReference type="Gene3D" id="2.30.110.10">
    <property type="entry name" value="Electron Transport, Fmn-binding Protein, Chain A"/>
    <property type="match status" value="1"/>
</dbReference>
<feature type="domain" description="Type III secretion system flagellar brake protein YcgR PilZN" evidence="5">
    <location>
        <begin position="8"/>
        <end position="113"/>
    </location>
</feature>
<evidence type="ECO:0000313" key="7">
    <source>
        <dbReference type="Proteomes" id="UP001156682"/>
    </source>
</evidence>
<organism evidence="6 7">
    <name type="scientific">Marinospirillum insulare</name>
    <dbReference type="NCBI Taxonomy" id="217169"/>
    <lineage>
        <taxon>Bacteria</taxon>
        <taxon>Pseudomonadati</taxon>
        <taxon>Pseudomonadota</taxon>
        <taxon>Gammaproteobacteria</taxon>
        <taxon>Oceanospirillales</taxon>
        <taxon>Oceanospirillaceae</taxon>
        <taxon>Marinospirillum</taxon>
    </lineage>
</organism>
<keyword evidence="1" id="KW-0973">c-di-GMP</keyword>
<dbReference type="InterPro" id="IPR012349">
    <property type="entry name" value="Split_barrel_FMN-bd"/>
</dbReference>
<evidence type="ECO:0000256" key="3">
    <source>
        <dbReference type="ARBA" id="ARBA00023143"/>
    </source>
</evidence>
<comment type="caution">
    <text evidence="6">The sequence shown here is derived from an EMBL/GenBank/DDBJ whole genome shotgun (WGS) entry which is preliminary data.</text>
</comment>
<evidence type="ECO:0000259" key="5">
    <source>
        <dbReference type="Pfam" id="PF07317"/>
    </source>
</evidence>
<dbReference type="Gene3D" id="2.40.10.220">
    <property type="entry name" value="predicted glycosyltransferase like domains"/>
    <property type="match status" value="1"/>
</dbReference>
<dbReference type="Pfam" id="PF07317">
    <property type="entry name" value="PilZN"/>
    <property type="match status" value="1"/>
</dbReference>
<protein>
    <submittedName>
        <fullName evidence="6">Pilus assembly protein PilZ</fullName>
    </submittedName>
</protein>